<dbReference type="Pfam" id="PF18962">
    <property type="entry name" value="Por_Secre_tail"/>
    <property type="match status" value="1"/>
</dbReference>
<dbReference type="EMBL" id="QGGB01000006">
    <property type="protein sequence ID" value="PWN06685.1"/>
    <property type="molecule type" value="Genomic_DNA"/>
</dbReference>
<dbReference type="InterPro" id="IPR017853">
    <property type="entry name" value="GH"/>
</dbReference>
<evidence type="ECO:0000256" key="2">
    <source>
        <dbReference type="SAM" id="SignalP"/>
    </source>
</evidence>
<feature type="chain" id="PRO_5016299568" evidence="2">
    <location>
        <begin position="20"/>
        <end position="968"/>
    </location>
</feature>
<evidence type="ECO:0000256" key="1">
    <source>
        <dbReference type="ARBA" id="ARBA00008061"/>
    </source>
</evidence>
<evidence type="ECO:0000259" key="3">
    <source>
        <dbReference type="SMART" id="SM00642"/>
    </source>
</evidence>
<dbReference type="Pfam" id="PF00128">
    <property type="entry name" value="Alpha-amylase"/>
    <property type="match status" value="1"/>
</dbReference>
<dbReference type="InterPro" id="IPR013783">
    <property type="entry name" value="Ig-like_fold"/>
</dbReference>
<protein>
    <submittedName>
        <fullName evidence="4">Alpha-amylase</fullName>
    </submittedName>
</protein>
<keyword evidence="2" id="KW-0732">Signal</keyword>
<dbReference type="Gene3D" id="2.60.40.10">
    <property type="entry name" value="Immunoglobulins"/>
    <property type="match status" value="1"/>
</dbReference>
<dbReference type="Gene3D" id="3.20.20.80">
    <property type="entry name" value="Glycosidases"/>
    <property type="match status" value="1"/>
</dbReference>
<reference evidence="4 5" key="1">
    <citation type="submission" date="2018-05" db="EMBL/GenBank/DDBJ databases">
        <title>Rhodohalobacter halophilus gen. nov., sp. nov., a moderately halophilic member of the family Balneolaceae.</title>
        <authorList>
            <person name="Liu Z.-W."/>
        </authorList>
    </citation>
    <scope>NUCLEOTIDE SEQUENCE [LARGE SCALE GENOMIC DNA]</scope>
    <source>
        <strain evidence="4 5">8A47</strain>
    </source>
</reference>
<dbReference type="SUPFAM" id="SSF81296">
    <property type="entry name" value="E set domains"/>
    <property type="match status" value="1"/>
</dbReference>
<dbReference type="Proteomes" id="UP000245533">
    <property type="component" value="Unassembled WGS sequence"/>
</dbReference>
<name>A0A316TUG1_9BACT</name>
<dbReference type="PANTHER" id="PTHR43002">
    <property type="entry name" value="GLYCOGEN DEBRANCHING ENZYME"/>
    <property type="match status" value="1"/>
</dbReference>
<keyword evidence="5" id="KW-1185">Reference proteome</keyword>
<accession>A0A316TUG1</accession>
<dbReference type="InterPro" id="IPR006047">
    <property type="entry name" value="GH13_cat_dom"/>
</dbReference>
<dbReference type="Gene3D" id="2.60.40.4070">
    <property type="match status" value="1"/>
</dbReference>
<dbReference type="AlphaFoldDB" id="A0A316TUG1"/>
<comment type="similarity">
    <text evidence="1">Belongs to the glycosyl hydrolase 13 family.</text>
</comment>
<gene>
    <name evidence="4" type="ORF">DDZ15_09220</name>
</gene>
<feature type="domain" description="Glycosyl hydrolase family 13 catalytic" evidence="3">
    <location>
        <begin position="397"/>
        <end position="770"/>
    </location>
</feature>
<dbReference type="InterPro" id="IPR026444">
    <property type="entry name" value="Secre_tail"/>
</dbReference>
<dbReference type="NCBIfam" id="TIGR04183">
    <property type="entry name" value="Por_Secre_tail"/>
    <property type="match status" value="1"/>
</dbReference>
<evidence type="ECO:0000313" key="5">
    <source>
        <dbReference type="Proteomes" id="UP000245533"/>
    </source>
</evidence>
<dbReference type="InterPro" id="IPR014756">
    <property type="entry name" value="Ig_E-set"/>
</dbReference>
<dbReference type="GO" id="GO:0005975">
    <property type="term" value="P:carbohydrate metabolic process"/>
    <property type="evidence" value="ECO:0007669"/>
    <property type="project" value="InterPro"/>
</dbReference>
<feature type="signal peptide" evidence="2">
    <location>
        <begin position="1"/>
        <end position="19"/>
    </location>
</feature>
<dbReference type="CDD" id="cd11350">
    <property type="entry name" value="AmyAc_4"/>
    <property type="match status" value="1"/>
</dbReference>
<organism evidence="4 5">
    <name type="scientific">Rhodohalobacter mucosus</name>
    <dbReference type="NCBI Taxonomy" id="2079485"/>
    <lineage>
        <taxon>Bacteria</taxon>
        <taxon>Pseudomonadati</taxon>
        <taxon>Balneolota</taxon>
        <taxon>Balneolia</taxon>
        <taxon>Balneolales</taxon>
        <taxon>Balneolaceae</taxon>
        <taxon>Rhodohalobacter</taxon>
    </lineage>
</organism>
<sequence length="968" mass="109346">MRFLSPLLYLIFLLVPASAFSQAISSDPSFPTEDGPITIIFDASQADRDDLVDFQGDVYAHTGVIVSEADIGSGNWSYVKSNWGENLPELQMSSTGENIWELQIDDIREFYSVPESVDRIYQLAFVFRSADTNLQSENLYVDINNNSIAVQFSSPSVSGLNPYFAELSEVIEFEIEGTSPSGTLQSITLFQDGSEIASSSGSDFLSYSYTVTDQGRKDFVALAVDSEGQEARDSLYIVINPPVTVLSRPAGVEDGITYHEGGTSATLSVYAPGKDFVYLIGDFSGWEVREEYFMNLDSSAPEGQRFWITLDNLTPGETYRYQYLVDGEIRVADLYSELVIDPFFDRFIPETIYPDLPVYPAGLTEHTVSVLEPGRDEYVWQVTDFERPPKEELIIYELLVRDFLEEQSFQVLADTLGYLERLGVNAIELMPVSQFDGNISWGYNPTFHGALDKSYGTRRAFKQFVDEAHSRGIAVLLDVVYNHAHDRSPLIRMFGQSRGSDFANGNPLLGPGHAYNVFFHLNHDHPYIQYWVDRMNRYWLETYNIDGYRFDLSKGFASNVDDRSLLDGENPQRISNLKRMYDEIRTYDQDAYIILEHFAAGSEERQLEQHGMMLWGNHNFNYSEGVMGYNEGIKSNMSGIYFGNRNFQNPHLVGYMESHDEQWLMHKAAEFGNDTNQDHNVKDLDTALQRMKLAGAFFFTIPGPKMLWQFGELGYGWAPGECLKPGGSGDGDCRATDPGRTDPKPIRWEYYDEENRNRLYRSWGELTRLRRSSPVFSSADTDFSSSLSGDTKWIRLSHSDMDALVIGNFGVTFNQLTVDFSAAGTWNDFVTGESIEVDNTLEQTFTLSPGEFRIFTSREIEPAESNVFFKPGESQFATLPNDFIIEPNFPNPFNPGTTIRYVVPEESPVRIDVYDILGRRVSTLVNNDLHPRGQFTINFDGSDLSSGVYITRMVGGGGSSVQKMTLIK</sequence>
<comment type="caution">
    <text evidence="4">The sequence shown here is derived from an EMBL/GenBank/DDBJ whole genome shotgun (WGS) entry which is preliminary data.</text>
</comment>
<evidence type="ECO:0000313" key="4">
    <source>
        <dbReference type="EMBL" id="PWN06685.1"/>
    </source>
</evidence>
<proteinExistence type="inferred from homology"/>
<dbReference type="SMART" id="SM00642">
    <property type="entry name" value="Aamy"/>
    <property type="match status" value="1"/>
</dbReference>
<dbReference type="SUPFAM" id="SSF51445">
    <property type="entry name" value="(Trans)glycosidases"/>
    <property type="match status" value="1"/>
</dbReference>